<name>A0A1G4SIS6_9CAUL</name>
<gene>
    <name evidence="1" type="ORF">SAMN02927928_2739</name>
</gene>
<evidence type="ECO:0000313" key="2">
    <source>
        <dbReference type="Proteomes" id="UP000199150"/>
    </source>
</evidence>
<accession>A0A1G4SIS6</accession>
<protein>
    <submittedName>
        <fullName evidence="1">Uncharacterized protein</fullName>
    </submittedName>
</protein>
<dbReference type="AlphaFoldDB" id="A0A1G4SIS6"/>
<organism evidence="1 2">
    <name type="scientific">Asticcacaulis taihuensis</name>
    <dbReference type="NCBI Taxonomy" id="260084"/>
    <lineage>
        <taxon>Bacteria</taxon>
        <taxon>Pseudomonadati</taxon>
        <taxon>Pseudomonadota</taxon>
        <taxon>Alphaproteobacteria</taxon>
        <taxon>Caulobacterales</taxon>
        <taxon>Caulobacteraceae</taxon>
        <taxon>Asticcacaulis</taxon>
    </lineage>
</organism>
<dbReference type="RefSeq" id="WP_245679008.1">
    <property type="nucleotide sequence ID" value="NZ_FMTS01000004.1"/>
</dbReference>
<dbReference type="EMBL" id="FMTS01000004">
    <property type="protein sequence ID" value="SCW68961.1"/>
    <property type="molecule type" value="Genomic_DNA"/>
</dbReference>
<keyword evidence="2" id="KW-1185">Reference proteome</keyword>
<reference evidence="2" key="1">
    <citation type="submission" date="2016-10" db="EMBL/GenBank/DDBJ databases">
        <authorList>
            <person name="Varghese N."/>
            <person name="Submissions S."/>
        </authorList>
    </citation>
    <scope>NUCLEOTIDE SEQUENCE [LARGE SCALE GENOMIC DNA]</scope>
    <source>
        <strain evidence="2">CGMCC 1.3431</strain>
    </source>
</reference>
<proteinExistence type="predicted"/>
<dbReference type="Proteomes" id="UP000199150">
    <property type="component" value="Unassembled WGS sequence"/>
</dbReference>
<sequence>MPEPRAVARSVVRVEANDTVFQTLCLEREQVRGQGYDGVGGHGLCLEVPGNTMFAVDRLAFWRSDIATHGPVRECTRVDRSVSQDGKAVMAPVVLDAVESVPDVSGFAFQDLHEVRFVENQEPGNAVAGVIDFRDLDNVAYRIERAGLFGRKGYDRSVASAKYTPWVQSPAE</sequence>
<evidence type="ECO:0000313" key="1">
    <source>
        <dbReference type="EMBL" id="SCW68961.1"/>
    </source>
</evidence>